<evidence type="ECO:0000256" key="2">
    <source>
        <dbReference type="SAM" id="SignalP"/>
    </source>
</evidence>
<organism evidence="3 4">
    <name type="scientific">Hypsibius exemplaris</name>
    <name type="common">Freshwater tardigrade</name>
    <dbReference type="NCBI Taxonomy" id="2072580"/>
    <lineage>
        <taxon>Eukaryota</taxon>
        <taxon>Metazoa</taxon>
        <taxon>Ecdysozoa</taxon>
        <taxon>Tardigrada</taxon>
        <taxon>Eutardigrada</taxon>
        <taxon>Parachela</taxon>
        <taxon>Hypsibioidea</taxon>
        <taxon>Hypsibiidae</taxon>
        <taxon>Hypsibius</taxon>
    </lineage>
</organism>
<feature type="compositionally biased region" description="Polar residues" evidence="1">
    <location>
        <begin position="68"/>
        <end position="91"/>
    </location>
</feature>
<name>A0A1W0XDW9_HYPEX</name>
<accession>A0A1W0XDW9</accession>
<evidence type="ECO:0000313" key="4">
    <source>
        <dbReference type="Proteomes" id="UP000192578"/>
    </source>
</evidence>
<dbReference type="EMBL" id="MTYJ01000002">
    <property type="protein sequence ID" value="OQV25663.1"/>
    <property type="molecule type" value="Genomic_DNA"/>
</dbReference>
<comment type="caution">
    <text evidence="3">The sequence shown here is derived from an EMBL/GenBank/DDBJ whole genome shotgun (WGS) entry which is preliminary data.</text>
</comment>
<keyword evidence="2" id="KW-0732">Signal</keyword>
<dbReference type="Proteomes" id="UP000192578">
    <property type="component" value="Unassembled WGS sequence"/>
</dbReference>
<proteinExistence type="predicted"/>
<feature type="signal peptide" evidence="2">
    <location>
        <begin position="1"/>
        <end position="16"/>
    </location>
</feature>
<evidence type="ECO:0000256" key="1">
    <source>
        <dbReference type="SAM" id="MobiDB-lite"/>
    </source>
</evidence>
<evidence type="ECO:0000313" key="3">
    <source>
        <dbReference type="EMBL" id="OQV25663.1"/>
    </source>
</evidence>
<feature type="region of interest" description="Disordered" evidence="1">
    <location>
        <begin position="66"/>
        <end position="91"/>
    </location>
</feature>
<feature type="chain" id="PRO_5012258243" evidence="2">
    <location>
        <begin position="17"/>
        <end position="91"/>
    </location>
</feature>
<protein>
    <submittedName>
        <fullName evidence="3">Uncharacterized protein</fullName>
    </submittedName>
</protein>
<keyword evidence="4" id="KW-1185">Reference proteome</keyword>
<sequence length="91" mass="9692">MLKVFLVVILAGVATCETNKLAGKFVWGLLKPALSAAEVNTIIGSRDPGYPTYHSIPDTKFSCASKAQPGNSTVKWRPNGKSSTVATRPET</sequence>
<reference evidence="4" key="1">
    <citation type="submission" date="2017-01" db="EMBL/GenBank/DDBJ databases">
        <title>Comparative genomics of anhydrobiosis in the tardigrade Hypsibius dujardini.</title>
        <authorList>
            <person name="Yoshida Y."/>
            <person name="Koutsovoulos G."/>
            <person name="Laetsch D."/>
            <person name="Stevens L."/>
            <person name="Kumar S."/>
            <person name="Horikawa D."/>
            <person name="Ishino K."/>
            <person name="Komine S."/>
            <person name="Tomita M."/>
            <person name="Blaxter M."/>
            <person name="Arakawa K."/>
        </authorList>
    </citation>
    <scope>NUCLEOTIDE SEQUENCE [LARGE SCALE GENOMIC DNA]</scope>
    <source>
        <strain evidence="4">Z151</strain>
    </source>
</reference>
<dbReference type="AlphaFoldDB" id="A0A1W0XDW9"/>
<gene>
    <name evidence="3" type="ORF">BV898_00595</name>
</gene>